<protein>
    <submittedName>
        <fullName evidence="7">Amino acid permease-associated region</fullName>
    </submittedName>
</protein>
<feature type="transmembrane region" description="Helical" evidence="6">
    <location>
        <begin position="108"/>
        <end position="127"/>
    </location>
</feature>
<evidence type="ECO:0000313" key="8">
    <source>
        <dbReference type="Proteomes" id="UP000019151"/>
    </source>
</evidence>
<feature type="transmembrane region" description="Helical" evidence="6">
    <location>
        <begin position="260"/>
        <end position="285"/>
    </location>
</feature>
<name>W0REZ1_9BACT</name>
<dbReference type="Pfam" id="PF13520">
    <property type="entry name" value="AA_permease_2"/>
    <property type="match status" value="1"/>
</dbReference>
<dbReference type="AlphaFoldDB" id="W0REZ1"/>
<dbReference type="PIRSF" id="PIRSF006060">
    <property type="entry name" value="AA_transporter"/>
    <property type="match status" value="1"/>
</dbReference>
<evidence type="ECO:0000256" key="5">
    <source>
        <dbReference type="SAM" id="MobiDB-lite"/>
    </source>
</evidence>
<evidence type="ECO:0000256" key="1">
    <source>
        <dbReference type="ARBA" id="ARBA00004141"/>
    </source>
</evidence>
<dbReference type="Proteomes" id="UP000019151">
    <property type="component" value="Chromosome"/>
</dbReference>
<feature type="transmembrane region" description="Helical" evidence="6">
    <location>
        <begin position="134"/>
        <end position="156"/>
    </location>
</feature>
<feature type="transmembrane region" description="Helical" evidence="6">
    <location>
        <begin position="29"/>
        <end position="50"/>
    </location>
</feature>
<dbReference type="HOGENOM" id="CLU_007946_3_4_0"/>
<dbReference type="GO" id="GO:0016020">
    <property type="term" value="C:membrane"/>
    <property type="evidence" value="ECO:0007669"/>
    <property type="project" value="UniProtKB-SubCell"/>
</dbReference>
<dbReference type="GO" id="GO:0015179">
    <property type="term" value="F:L-amino acid transmembrane transporter activity"/>
    <property type="evidence" value="ECO:0007669"/>
    <property type="project" value="TreeGrafter"/>
</dbReference>
<dbReference type="InParanoid" id="W0REZ1"/>
<proteinExistence type="predicted"/>
<accession>W0REZ1</accession>
<feature type="transmembrane region" description="Helical" evidence="6">
    <location>
        <begin position="176"/>
        <end position="197"/>
    </location>
</feature>
<dbReference type="KEGG" id="gba:J421_1475"/>
<reference evidence="7 8" key="1">
    <citation type="journal article" date="2014" name="Genome Announc.">
        <title>Genome Sequence and Methylome of Soil Bacterium Gemmatirosa kalamazoonensis KBS708T, a Member of the Rarely Cultivated Gemmatimonadetes Phylum.</title>
        <authorList>
            <person name="Debruyn J.M."/>
            <person name="Radosevich M."/>
            <person name="Wommack K.E."/>
            <person name="Polson S.W."/>
            <person name="Hauser L.J."/>
            <person name="Fawaz M.N."/>
            <person name="Korlach J."/>
            <person name="Tsai Y.C."/>
        </authorList>
    </citation>
    <scope>NUCLEOTIDE SEQUENCE [LARGE SCALE GENOMIC DNA]</scope>
    <source>
        <strain evidence="7 8">KBS708</strain>
    </source>
</reference>
<keyword evidence="3 6" id="KW-1133">Transmembrane helix</keyword>
<gene>
    <name evidence="7" type="ORF">J421_1475</name>
</gene>
<keyword evidence="2 6" id="KW-0812">Transmembrane</keyword>
<dbReference type="InterPro" id="IPR002293">
    <property type="entry name" value="AA/rel_permease1"/>
</dbReference>
<keyword evidence="8" id="KW-1185">Reference proteome</keyword>
<feature type="transmembrane region" description="Helical" evidence="6">
    <location>
        <begin position="306"/>
        <end position="327"/>
    </location>
</feature>
<dbReference type="EMBL" id="CP007128">
    <property type="protein sequence ID" value="AHG89012.1"/>
    <property type="molecule type" value="Genomic_DNA"/>
</dbReference>
<feature type="transmembrane region" description="Helical" evidence="6">
    <location>
        <begin position="364"/>
        <end position="387"/>
    </location>
</feature>
<keyword evidence="4 6" id="KW-0472">Membrane</keyword>
<feature type="transmembrane region" description="Helical" evidence="6">
    <location>
        <begin position="209"/>
        <end position="229"/>
    </location>
</feature>
<feature type="transmembrane region" description="Helical" evidence="6">
    <location>
        <begin position="393"/>
        <end position="409"/>
    </location>
</feature>
<dbReference type="eggNOG" id="COG0531">
    <property type="taxonomic scope" value="Bacteria"/>
</dbReference>
<evidence type="ECO:0000256" key="6">
    <source>
        <dbReference type="SAM" id="Phobius"/>
    </source>
</evidence>
<organism evidence="7 8">
    <name type="scientific">Gemmatirosa kalamazoonensis</name>
    <dbReference type="NCBI Taxonomy" id="861299"/>
    <lineage>
        <taxon>Bacteria</taxon>
        <taxon>Pseudomonadati</taxon>
        <taxon>Gemmatimonadota</taxon>
        <taxon>Gemmatimonadia</taxon>
        <taxon>Gemmatimonadales</taxon>
        <taxon>Gemmatimonadaceae</taxon>
        <taxon>Gemmatirosa</taxon>
    </lineage>
</organism>
<evidence type="ECO:0000256" key="2">
    <source>
        <dbReference type="ARBA" id="ARBA00022692"/>
    </source>
</evidence>
<feature type="region of interest" description="Disordered" evidence="5">
    <location>
        <begin position="414"/>
        <end position="433"/>
    </location>
</feature>
<dbReference type="STRING" id="861299.J421_1475"/>
<comment type="subcellular location">
    <subcellularLocation>
        <location evidence="1">Membrane</location>
        <topology evidence="1">Multi-pass membrane protein</topology>
    </subcellularLocation>
</comment>
<evidence type="ECO:0000256" key="3">
    <source>
        <dbReference type="ARBA" id="ARBA00022989"/>
    </source>
</evidence>
<sequence length="433" mass="44951">MVVGIIVGASIFVQPSVVTARMPTAGGALLVWCVAGALTLLGSLVTAELASAWPRSGGVYVFLRDGYSPALGFLWGWAMFWSMHSGIVAAIAVVAARYVGTWIPLGDAGTRAVAIAAIGALTGVNVLGVRQGSAVQAALTCVKVLAVVLIVAVGFIAHPRAAPANAPDGSATPSAFVAALVAGLFAYGGWHMVSYAAEETVDAARTIPRALLVGTVAVTALYVGVNAAYLRVLPLGTLRGSTRVVADFADATLGGAGAQIMAALVVLSALGAMNGVILAGPRVYLAMARDGLLFRRLGTVHARFRTPHVALVAQAVWSSVLVATGSYRALFTRVVYTEWIFFGLMAASLLWLRRRPDYRPVFRAWGGAATPVVFAAASLVIVAMQLVDQPRDGAIGLLLVLVGLPVYWIRGRAPSHDSSTETSPRAVLVDEGP</sequence>
<evidence type="ECO:0000256" key="4">
    <source>
        <dbReference type="ARBA" id="ARBA00023136"/>
    </source>
</evidence>
<dbReference type="InterPro" id="IPR050598">
    <property type="entry name" value="AminoAcid_Transporter"/>
</dbReference>
<feature type="transmembrane region" description="Helical" evidence="6">
    <location>
        <begin position="333"/>
        <end position="352"/>
    </location>
</feature>
<dbReference type="Gene3D" id="1.20.1740.10">
    <property type="entry name" value="Amino acid/polyamine transporter I"/>
    <property type="match status" value="1"/>
</dbReference>
<evidence type="ECO:0000313" key="7">
    <source>
        <dbReference type="EMBL" id="AHG89012.1"/>
    </source>
</evidence>
<feature type="transmembrane region" description="Helical" evidence="6">
    <location>
        <begin position="71"/>
        <end position="96"/>
    </location>
</feature>
<dbReference type="PANTHER" id="PTHR11785">
    <property type="entry name" value="AMINO ACID TRANSPORTER"/>
    <property type="match status" value="1"/>
</dbReference>
<dbReference type="PANTHER" id="PTHR11785:SF512">
    <property type="entry name" value="SOBREMESA, ISOFORM B"/>
    <property type="match status" value="1"/>
</dbReference>